<dbReference type="OrthoDB" id="6117444at2"/>
<dbReference type="Pfam" id="PF09339">
    <property type="entry name" value="HTH_IclR"/>
    <property type="match status" value="1"/>
</dbReference>
<organism evidence="2 3">
    <name type="scientific">Denitratisoma oestradiolicum</name>
    <dbReference type="NCBI Taxonomy" id="311182"/>
    <lineage>
        <taxon>Bacteria</taxon>
        <taxon>Pseudomonadati</taxon>
        <taxon>Pseudomonadota</taxon>
        <taxon>Betaproteobacteria</taxon>
        <taxon>Nitrosomonadales</taxon>
        <taxon>Sterolibacteriaceae</taxon>
        <taxon>Denitratisoma</taxon>
    </lineage>
</organism>
<dbReference type="SUPFAM" id="SSF46785">
    <property type="entry name" value="Winged helix' DNA-binding domain"/>
    <property type="match status" value="1"/>
</dbReference>
<dbReference type="InterPro" id="IPR036388">
    <property type="entry name" value="WH-like_DNA-bd_sf"/>
</dbReference>
<evidence type="ECO:0000313" key="3">
    <source>
        <dbReference type="Proteomes" id="UP000515733"/>
    </source>
</evidence>
<dbReference type="GO" id="GO:0006355">
    <property type="term" value="P:regulation of DNA-templated transcription"/>
    <property type="evidence" value="ECO:0007669"/>
    <property type="project" value="InterPro"/>
</dbReference>
<keyword evidence="3" id="KW-1185">Reference proteome</keyword>
<name>A0A6S6XZQ1_9PROT</name>
<gene>
    <name evidence="2" type="ORF">DENOEST_3309</name>
</gene>
<reference evidence="2 3" key="1">
    <citation type="submission" date="2020-03" db="EMBL/GenBank/DDBJ databases">
        <authorList>
            <consortium name="Genoscope - CEA"/>
            <person name="William W."/>
        </authorList>
    </citation>
    <scope>NUCLEOTIDE SEQUENCE [LARGE SCALE GENOMIC DNA]</scope>
    <source>
        <strain evidence="3">DSM 16959</strain>
    </source>
</reference>
<evidence type="ECO:0000259" key="1">
    <source>
        <dbReference type="Pfam" id="PF09339"/>
    </source>
</evidence>
<protein>
    <recommendedName>
        <fullName evidence="1">HTH iclR-type domain-containing protein</fullName>
    </recommendedName>
</protein>
<sequence length="160" mass="18170">MSIDNREFALHYYRASYLFARFTVPYMRSIYQEFEGDMVLTLVLGEIATRNVGQFFEKPGEPIPEAVLNDLAEQRRLLRPCNANSVSDTTGIPRETVRRKVNTLIERGWIAQDEKGYLFVTQKAAERFERFMFTTLESLLPAAQALAQTLSPGDAPGDKG</sequence>
<dbReference type="RefSeq" id="WP_145771529.1">
    <property type="nucleotide sequence ID" value="NZ_LR778301.1"/>
</dbReference>
<dbReference type="EMBL" id="LR778301">
    <property type="protein sequence ID" value="CAB1370463.1"/>
    <property type="molecule type" value="Genomic_DNA"/>
</dbReference>
<dbReference type="InterPro" id="IPR005471">
    <property type="entry name" value="Tscrpt_reg_IclR_N"/>
</dbReference>
<evidence type="ECO:0000313" key="2">
    <source>
        <dbReference type="EMBL" id="CAB1370463.1"/>
    </source>
</evidence>
<accession>A0A6S6XZQ1</accession>
<dbReference type="Proteomes" id="UP000515733">
    <property type="component" value="Chromosome"/>
</dbReference>
<proteinExistence type="predicted"/>
<dbReference type="KEGG" id="doe:DENOEST_3309"/>
<feature type="domain" description="HTH iclR-type" evidence="1">
    <location>
        <begin position="80"/>
        <end position="114"/>
    </location>
</feature>
<dbReference type="Gene3D" id="1.10.10.10">
    <property type="entry name" value="Winged helix-like DNA-binding domain superfamily/Winged helix DNA-binding domain"/>
    <property type="match status" value="1"/>
</dbReference>
<dbReference type="GO" id="GO:0003677">
    <property type="term" value="F:DNA binding"/>
    <property type="evidence" value="ECO:0007669"/>
    <property type="project" value="InterPro"/>
</dbReference>
<dbReference type="InterPro" id="IPR036390">
    <property type="entry name" value="WH_DNA-bd_sf"/>
</dbReference>
<dbReference type="AlphaFoldDB" id="A0A6S6XZQ1"/>